<keyword evidence="10 16" id="KW-0256">Endoplasmic reticulum</keyword>
<feature type="binding site" evidence="17">
    <location>
        <position position="134"/>
    </location>
    <ligand>
        <name>an alpha-D-glucoside</name>
        <dbReference type="ChEBI" id="CHEBI:22390"/>
    </ligand>
</feature>
<evidence type="ECO:0000256" key="12">
    <source>
        <dbReference type="ARBA" id="ARBA00022837"/>
    </source>
</evidence>
<feature type="binding site" evidence="18">
    <location>
        <position position="61"/>
    </location>
    <ligand>
        <name>Ca(2+)</name>
        <dbReference type="ChEBI" id="CHEBI:29108"/>
    </ligand>
</feature>
<evidence type="ECO:0000256" key="15">
    <source>
        <dbReference type="ARBA" id="ARBA00037865"/>
    </source>
</evidence>
<evidence type="ECO:0000313" key="22">
    <source>
        <dbReference type="Proteomes" id="UP000186698"/>
    </source>
</evidence>
<reference evidence="23" key="1">
    <citation type="submission" date="2025-08" db="UniProtKB">
        <authorList>
            <consortium name="RefSeq"/>
        </authorList>
    </citation>
    <scope>IDENTIFICATION</scope>
    <source>
        <strain evidence="23">J_2021</strain>
        <tissue evidence="23">Erythrocytes</tissue>
    </source>
</reference>
<dbReference type="RefSeq" id="XP_018115337.2">
    <property type="nucleotide sequence ID" value="XM_018259848.2"/>
</dbReference>
<dbReference type="FunFam" id="2.60.120.200:FF:000122">
    <property type="entry name" value="Calreticulin 3"/>
    <property type="match status" value="1"/>
</dbReference>
<keyword evidence="13 19" id="KW-1015">Disulfide bond</keyword>
<evidence type="ECO:0000256" key="21">
    <source>
        <dbReference type="SAM" id="MobiDB-lite"/>
    </source>
</evidence>
<feature type="signal peptide" evidence="20">
    <location>
        <begin position="1"/>
        <end position="16"/>
    </location>
</feature>
<keyword evidence="9" id="KW-0677">Repeat</keyword>
<dbReference type="GO" id="GO:0060473">
    <property type="term" value="C:cortical granule"/>
    <property type="evidence" value="ECO:0007669"/>
    <property type="project" value="UniProtKB-SubCell"/>
</dbReference>
<keyword evidence="11" id="KW-0862">Zinc</keyword>
<dbReference type="PIRSF" id="PIRSF002356">
    <property type="entry name" value="Calreticulin"/>
    <property type="match status" value="1"/>
</dbReference>
<dbReference type="Gene3D" id="2.10.250.10">
    <property type="entry name" value="Calreticulin/calnexin, P domain"/>
    <property type="match status" value="1"/>
</dbReference>
<dbReference type="Gene3D" id="2.60.120.200">
    <property type="match status" value="1"/>
</dbReference>
<dbReference type="PaxDb" id="8355-A0A1L8GG47"/>
<gene>
    <name evidence="23" type="primary">calr3.S</name>
</gene>
<dbReference type="KEGG" id="xla:108714990"/>
<evidence type="ECO:0000256" key="14">
    <source>
        <dbReference type="ARBA" id="ARBA00023186"/>
    </source>
</evidence>
<feature type="chain" id="PRO_5035351909" description="Calreticulin" evidence="20">
    <location>
        <begin position="17"/>
        <end position="445"/>
    </location>
</feature>
<protein>
    <recommendedName>
        <fullName evidence="5 16">Calreticulin</fullName>
    </recommendedName>
</protein>
<dbReference type="GO" id="GO:0006457">
    <property type="term" value="P:protein folding"/>
    <property type="evidence" value="ECO:0000318"/>
    <property type="project" value="GO_Central"/>
</dbReference>
<evidence type="ECO:0000256" key="4">
    <source>
        <dbReference type="ARBA" id="ARBA00010983"/>
    </source>
</evidence>
<dbReference type="InterPro" id="IPR018124">
    <property type="entry name" value="Calret/calnex_CS"/>
</dbReference>
<dbReference type="GO" id="GO:0009986">
    <property type="term" value="C:cell surface"/>
    <property type="evidence" value="ECO:0007669"/>
    <property type="project" value="UniProtKB-SubCell"/>
</dbReference>
<dbReference type="PRINTS" id="PR00626">
    <property type="entry name" value="CALRETICULIN"/>
</dbReference>
<feature type="region of interest" description="Disordered" evidence="21">
    <location>
        <begin position="394"/>
        <end position="445"/>
    </location>
</feature>
<feature type="binding site" evidence="17">
    <location>
        <position position="316"/>
    </location>
    <ligand>
        <name>an alpha-D-glucoside</name>
        <dbReference type="ChEBI" id="CHEBI:22390"/>
    </ligand>
</feature>
<dbReference type="GO" id="GO:0033018">
    <property type="term" value="C:sarcoplasmic reticulum lumen"/>
    <property type="evidence" value="ECO:0007669"/>
    <property type="project" value="UniProtKB-SubCell"/>
</dbReference>
<dbReference type="CTD" id="108714990"/>
<evidence type="ECO:0000256" key="20">
    <source>
        <dbReference type="RuleBase" id="RU362126"/>
    </source>
</evidence>
<dbReference type="InterPro" id="IPR009033">
    <property type="entry name" value="Calreticulin/calnexin_P_dom_sf"/>
</dbReference>
<dbReference type="OMA" id="VTYEREW"/>
<feature type="compositionally biased region" description="Basic and acidic residues" evidence="21">
    <location>
        <begin position="423"/>
        <end position="445"/>
    </location>
</feature>
<comment type="subunit">
    <text evidence="18">Monomer.</text>
</comment>
<dbReference type="FunFam" id="2.10.250.10:FF:000002">
    <property type="entry name" value="Calreticulin"/>
    <property type="match status" value="1"/>
</dbReference>
<feature type="binding site" evidence="18">
    <location>
        <position position="327"/>
    </location>
    <ligand>
        <name>Ca(2+)</name>
        <dbReference type="ChEBI" id="CHEBI:29108"/>
    </ligand>
</feature>
<sequence length="445" mass="51499">MWRCLLLAAALMAVSADPLIYFREQFEDGDEWQKRWIESKNKTDYGKFQLSAGKLYGDPEKDKGLQTSQNGTFYAISAKFEQFSNEGQTLVIQYTVQHEQGIDCGGGYVKLFPSDMNQEQLNSESQYYIMFGPDICGTIHEKVHVIFNYKGENHLIKKNITCKHDELTHLYTLIIRPNNTYEVKIDNENVENGTLEDDWDFLPPRKIKDPNATKPLDWDEREQIEDPNEMKPEDWDETEYISDPESHIPNDWDSTMDGEWEPPMIQNPKYKGIWKPKIIDNPNFQGEWIHPETDNPDYVPDPNIYRYHSIGIIGLDLWQVKSGTIFDNFLITNNETFAEQIGNETWGITKDPEMKMKEKLDAEKEAKEAQEEKEGKAPKWKGLLKNIEKMGKLKKDNKAEIPKIKQEPQHAEKATENNIQPEAETKEEANAAAKEEANTAAKDEL</sequence>
<dbReference type="GO" id="GO:0030246">
    <property type="term" value="F:carbohydrate binding"/>
    <property type="evidence" value="ECO:0007669"/>
    <property type="project" value="UniProtKB-KW"/>
</dbReference>
<dbReference type="GO" id="GO:0051082">
    <property type="term" value="F:unfolded protein binding"/>
    <property type="evidence" value="ECO:0007669"/>
    <property type="project" value="InterPro"/>
</dbReference>
<keyword evidence="7 20" id="KW-0732">Signal</keyword>
<dbReference type="Proteomes" id="UP000186698">
    <property type="component" value="Chromosome 4S"/>
</dbReference>
<dbReference type="PANTHER" id="PTHR11073:SF58">
    <property type="entry name" value="CALRETICULIN"/>
    <property type="match status" value="1"/>
</dbReference>
<accession>A0A1L8GG47</accession>
<dbReference type="InterPro" id="IPR013320">
    <property type="entry name" value="ConA-like_dom_sf"/>
</dbReference>
<dbReference type="STRING" id="8355.A0A1L8GG47"/>
<keyword evidence="12 18" id="KW-0106">Calcium</keyword>
<dbReference type="GO" id="GO:0005789">
    <property type="term" value="C:endoplasmic reticulum membrane"/>
    <property type="evidence" value="ECO:0000318"/>
    <property type="project" value="GO_Central"/>
</dbReference>
<dbReference type="GeneID" id="108714990"/>
<keyword evidence="6 18" id="KW-0479">Metal-binding</keyword>
<feature type="binding site" evidence="17">
    <location>
        <position position="110"/>
    </location>
    <ligand>
        <name>an alpha-D-glucoside</name>
        <dbReference type="ChEBI" id="CHEBI:22390"/>
    </ligand>
</feature>
<evidence type="ECO:0000256" key="3">
    <source>
        <dbReference type="ARBA" id="ARBA00004564"/>
    </source>
</evidence>
<dbReference type="PROSITE" id="PS00804">
    <property type="entry name" value="CALRETICULIN_2"/>
    <property type="match status" value="1"/>
</dbReference>
<feature type="binding site" evidence="17">
    <location>
        <position position="127"/>
    </location>
    <ligand>
        <name>an alpha-D-glucoside</name>
        <dbReference type="ChEBI" id="CHEBI:22390"/>
    </ligand>
</feature>
<feature type="compositionally biased region" description="Basic and acidic residues" evidence="21">
    <location>
        <begin position="394"/>
        <end position="415"/>
    </location>
</feature>
<dbReference type="SUPFAM" id="SSF63887">
    <property type="entry name" value="P-domain of calnexin/calreticulin"/>
    <property type="match status" value="1"/>
</dbReference>
<evidence type="ECO:0000256" key="2">
    <source>
        <dbReference type="ARBA" id="ARBA00004319"/>
    </source>
</evidence>
<evidence type="ECO:0000256" key="7">
    <source>
        <dbReference type="ARBA" id="ARBA00022729"/>
    </source>
</evidence>
<dbReference type="GO" id="GO:0005509">
    <property type="term" value="F:calcium ion binding"/>
    <property type="evidence" value="ECO:0000318"/>
    <property type="project" value="GO_Central"/>
</dbReference>
<dbReference type="Pfam" id="PF00262">
    <property type="entry name" value="Calreticulin"/>
    <property type="match status" value="2"/>
</dbReference>
<evidence type="ECO:0000256" key="1">
    <source>
        <dbReference type="ARBA" id="ARBA00004241"/>
    </source>
</evidence>
<dbReference type="InterPro" id="IPR001580">
    <property type="entry name" value="Calret/calnex"/>
</dbReference>
<evidence type="ECO:0000256" key="19">
    <source>
        <dbReference type="PIRSR" id="PIRSR002356-3"/>
    </source>
</evidence>
<keyword evidence="22" id="KW-1185">Reference proteome</keyword>
<evidence type="ECO:0000313" key="23">
    <source>
        <dbReference type="RefSeq" id="XP_018115337.2"/>
    </source>
</evidence>
<evidence type="ECO:0000256" key="16">
    <source>
        <dbReference type="PIRNR" id="PIRNR002356"/>
    </source>
</evidence>
<dbReference type="GO" id="GO:0036503">
    <property type="term" value="P:ERAD pathway"/>
    <property type="evidence" value="ECO:0000318"/>
    <property type="project" value="GO_Central"/>
</dbReference>
<dbReference type="InterPro" id="IPR009169">
    <property type="entry name" value="Calreticulin"/>
</dbReference>
<keyword evidence="14 16" id="KW-0143">Chaperone</keyword>
<comment type="subcellular location">
    <subcellularLocation>
        <location evidence="1">Cell surface</location>
    </subcellularLocation>
    <subcellularLocation>
        <location evidence="15">Cytoplasmic vesicle</location>
        <location evidence="15">Secretory vesicle</location>
        <location evidence="15">Cortical granule</location>
    </subcellularLocation>
    <subcellularLocation>
        <location evidence="2 16">Endoplasmic reticulum lumen</location>
    </subcellularLocation>
    <subcellularLocation>
        <location evidence="3">Sarcoplasmic reticulum lumen</location>
    </subcellularLocation>
</comment>
<evidence type="ECO:0000256" key="18">
    <source>
        <dbReference type="PIRSR" id="PIRSR002356-2"/>
    </source>
</evidence>
<organism evidence="22 23">
    <name type="scientific">Xenopus laevis</name>
    <name type="common">African clawed frog</name>
    <dbReference type="NCBI Taxonomy" id="8355"/>
    <lineage>
        <taxon>Eukaryota</taxon>
        <taxon>Metazoa</taxon>
        <taxon>Chordata</taxon>
        <taxon>Craniata</taxon>
        <taxon>Vertebrata</taxon>
        <taxon>Euteleostomi</taxon>
        <taxon>Amphibia</taxon>
        <taxon>Batrachia</taxon>
        <taxon>Anura</taxon>
        <taxon>Pipoidea</taxon>
        <taxon>Pipidae</taxon>
        <taxon>Xenopodinae</taxon>
        <taxon>Xenopus</taxon>
        <taxon>Xenopus</taxon>
    </lineage>
</organism>
<name>A0A1L8GG47_XENLA</name>
<evidence type="ECO:0000256" key="6">
    <source>
        <dbReference type="ARBA" id="ARBA00022723"/>
    </source>
</evidence>
<feature type="disulfide bond" evidence="19">
    <location>
        <begin position="104"/>
        <end position="136"/>
    </location>
</feature>
<dbReference type="SUPFAM" id="SSF49899">
    <property type="entry name" value="Concanavalin A-like lectins/glucanases"/>
    <property type="match status" value="1"/>
</dbReference>
<feature type="region of interest" description="Disordered" evidence="21">
    <location>
        <begin position="359"/>
        <end position="381"/>
    </location>
</feature>
<comment type="similarity">
    <text evidence="4 16 20">Belongs to the calreticulin family.</text>
</comment>
<dbReference type="PANTHER" id="PTHR11073">
    <property type="entry name" value="CALRETICULIN AND CALNEXIN"/>
    <property type="match status" value="1"/>
</dbReference>
<feature type="binding site" evidence="18">
    <location>
        <position position="25"/>
    </location>
    <ligand>
        <name>Ca(2+)</name>
        <dbReference type="ChEBI" id="CHEBI:29108"/>
    </ligand>
</feature>
<evidence type="ECO:0000256" key="5">
    <source>
        <dbReference type="ARBA" id="ARBA00015837"/>
    </source>
</evidence>
<feature type="compositionally biased region" description="Basic and acidic residues" evidence="21">
    <location>
        <begin position="359"/>
        <end position="377"/>
    </location>
</feature>
<evidence type="ECO:0000256" key="8">
    <source>
        <dbReference type="ARBA" id="ARBA00022734"/>
    </source>
</evidence>
<keyword evidence="8" id="KW-0430">Lectin</keyword>
<evidence type="ECO:0000256" key="11">
    <source>
        <dbReference type="ARBA" id="ARBA00022833"/>
    </source>
</evidence>
<evidence type="ECO:0000256" key="13">
    <source>
        <dbReference type="ARBA" id="ARBA00023157"/>
    </source>
</evidence>
<evidence type="ECO:0000256" key="9">
    <source>
        <dbReference type="ARBA" id="ARBA00022737"/>
    </source>
</evidence>
<feature type="binding site" evidence="17">
    <location>
        <position position="108"/>
    </location>
    <ligand>
        <name>an alpha-D-glucoside</name>
        <dbReference type="ChEBI" id="CHEBI:22390"/>
    </ligand>
</feature>
<dbReference type="AlphaFoldDB" id="A0A1L8GG47"/>
<evidence type="ECO:0000256" key="17">
    <source>
        <dbReference type="PIRSR" id="PIRSR002356-1"/>
    </source>
</evidence>
<feature type="binding site" evidence="18">
    <location>
        <position position="63"/>
    </location>
    <ligand>
        <name>Ca(2+)</name>
        <dbReference type="ChEBI" id="CHEBI:29108"/>
    </ligand>
</feature>
<proteinExistence type="inferred from homology"/>
<dbReference type="OrthoDB" id="1938156at2759"/>
<evidence type="ECO:0000256" key="10">
    <source>
        <dbReference type="ARBA" id="ARBA00022824"/>
    </source>
</evidence>